<dbReference type="InterPro" id="IPR023577">
    <property type="entry name" value="CYTH_domain"/>
</dbReference>
<protein>
    <submittedName>
        <fullName evidence="2">Class IV adenylate cyclase</fullName>
    </submittedName>
</protein>
<evidence type="ECO:0000313" key="3">
    <source>
        <dbReference type="Proteomes" id="UP000245802"/>
    </source>
</evidence>
<keyword evidence="3" id="KW-1185">Reference proteome</keyword>
<dbReference type="NCBIfam" id="TIGR00318">
    <property type="entry name" value="cyaB"/>
    <property type="match status" value="1"/>
</dbReference>
<dbReference type="Gene3D" id="2.40.320.10">
    <property type="entry name" value="Hypothetical Protein Pfu-838710-001"/>
    <property type="match status" value="1"/>
</dbReference>
<dbReference type="PANTHER" id="PTHR21028">
    <property type="entry name" value="SI:CH211-156B7.4"/>
    <property type="match status" value="1"/>
</dbReference>
<organism evidence="2 3">
    <name type="scientific">Gemmata obscuriglobus</name>
    <dbReference type="NCBI Taxonomy" id="114"/>
    <lineage>
        <taxon>Bacteria</taxon>
        <taxon>Pseudomonadati</taxon>
        <taxon>Planctomycetota</taxon>
        <taxon>Planctomycetia</taxon>
        <taxon>Gemmatales</taxon>
        <taxon>Gemmataceae</taxon>
        <taxon>Gemmata</taxon>
    </lineage>
</organism>
<dbReference type="OrthoDB" id="269802at2"/>
<reference evidence="2 3" key="1">
    <citation type="submission" date="2018-01" db="EMBL/GenBank/DDBJ databases">
        <title>G. obscuriglobus.</title>
        <authorList>
            <person name="Franke J."/>
            <person name="Blomberg W."/>
            <person name="Selmecki A."/>
        </authorList>
    </citation>
    <scope>NUCLEOTIDE SEQUENCE [LARGE SCALE GENOMIC DNA]</scope>
    <source>
        <strain evidence="2 3">DSM 5831</strain>
    </source>
</reference>
<dbReference type="Pfam" id="PF01928">
    <property type="entry name" value="CYTH"/>
    <property type="match status" value="1"/>
</dbReference>
<dbReference type="Proteomes" id="UP000245802">
    <property type="component" value="Chromosome"/>
</dbReference>
<dbReference type="KEGG" id="gog:C1280_15230"/>
<dbReference type="InterPro" id="IPR033469">
    <property type="entry name" value="CYTH-like_dom_sf"/>
</dbReference>
<proteinExistence type="predicted"/>
<accession>A0A2Z3H903</accession>
<dbReference type="InterPro" id="IPR008173">
    <property type="entry name" value="Adenylyl_cyclase_CyaB"/>
</dbReference>
<name>A0A2Z3H903_9BACT</name>
<dbReference type="SMART" id="SM01118">
    <property type="entry name" value="CYTH"/>
    <property type="match status" value="1"/>
</dbReference>
<dbReference type="SUPFAM" id="SSF55154">
    <property type="entry name" value="CYTH-like phosphatases"/>
    <property type="match status" value="1"/>
</dbReference>
<evidence type="ECO:0000313" key="2">
    <source>
        <dbReference type="EMBL" id="AWM38204.1"/>
    </source>
</evidence>
<sequence>MLASGSAPRGLKGHMLEVEVKYRNADRTAAVATLLEWGATLAQDRTDLDLYFQAPDRDLKASDEAFRLRRIGPKNCLTYKGPRRDTETKTRPEIEVPLGDGDTAAADMQRLLVALGYTPVTTVKKKRRVYQFARDGFDLEACFDTVDGVGAFVELEILADEAQYDAAKTVLLAAATELGLTEQEPRSYLSMVLQTQGSPLA</sequence>
<dbReference type="AlphaFoldDB" id="A0A2Z3H903"/>
<evidence type="ECO:0000259" key="1">
    <source>
        <dbReference type="PROSITE" id="PS51707"/>
    </source>
</evidence>
<gene>
    <name evidence="2" type="primary">cyaB</name>
    <name evidence="2" type="ORF">C1280_15230</name>
</gene>
<feature type="domain" description="CYTH" evidence="1">
    <location>
        <begin position="15"/>
        <end position="194"/>
    </location>
</feature>
<dbReference type="PANTHER" id="PTHR21028:SF2">
    <property type="entry name" value="CYTH DOMAIN-CONTAINING PROTEIN"/>
    <property type="match status" value="1"/>
</dbReference>
<dbReference type="CDD" id="cd07890">
    <property type="entry name" value="CYTH-like_AC_IV-like"/>
    <property type="match status" value="1"/>
</dbReference>
<dbReference type="EMBL" id="CP025958">
    <property type="protein sequence ID" value="AWM38204.1"/>
    <property type="molecule type" value="Genomic_DNA"/>
</dbReference>
<dbReference type="PROSITE" id="PS51707">
    <property type="entry name" value="CYTH"/>
    <property type="match status" value="1"/>
</dbReference>